<evidence type="ECO:0000256" key="3">
    <source>
        <dbReference type="ARBA" id="ARBA00023136"/>
    </source>
</evidence>
<dbReference type="Gene3D" id="1.20.1250.20">
    <property type="entry name" value="MFS general substrate transporter like domains"/>
    <property type="match status" value="2"/>
</dbReference>
<dbReference type="InterPro" id="IPR011701">
    <property type="entry name" value="MFS"/>
</dbReference>
<feature type="transmembrane region" description="Helical" evidence="4">
    <location>
        <begin position="354"/>
        <end position="376"/>
    </location>
</feature>
<accession>A0A2T4IWA6</accession>
<dbReference type="GO" id="GO:0005886">
    <property type="term" value="C:plasma membrane"/>
    <property type="evidence" value="ECO:0007669"/>
    <property type="project" value="TreeGrafter"/>
</dbReference>
<dbReference type="EMBL" id="PZJX01000027">
    <property type="protein sequence ID" value="PTE09927.1"/>
    <property type="molecule type" value="Genomic_DNA"/>
</dbReference>
<reference evidence="6 7" key="1">
    <citation type="submission" date="2018-03" db="EMBL/GenBank/DDBJ databases">
        <title>Genome sequence of the symbiotic type strain Mesorhizobium helmanticense CSLC115NT isolated from Lotus corniculatus nodules.</title>
        <authorList>
            <person name="Sannazzaro A.I."/>
            <person name="Torres Tejerizo G.A."/>
            <person name="Dip D."/>
            <person name="Caballero M."/>
            <person name="Pistorio M."/>
            <person name="Estrella M.J."/>
        </authorList>
    </citation>
    <scope>NUCLEOTIDE SEQUENCE [LARGE SCALE GENOMIC DNA]</scope>
    <source>
        <strain evidence="6 7">CSLC115N</strain>
    </source>
</reference>
<feature type="transmembrane region" description="Helical" evidence="4">
    <location>
        <begin position="62"/>
        <end position="79"/>
    </location>
</feature>
<feature type="transmembrane region" description="Helical" evidence="4">
    <location>
        <begin position="91"/>
        <end position="110"/>
    </location>
</feature>
<dbReference type="PANTHER" id="PTHR43129:SF1">
    <property type="entry name" value="FOSMIDOMYCIN RESISTANCE PROTEIN"/>
    <property type="match status" value="1"/>
</dbReference>
<comment type="caution">
    <text evidence="6">The sequence shown here is derived from an EMBL/GenBank/DDBJ whole genome shotgun (WGS) entry which is preliminary data.</text>
</comment>
<dbReference type="PANTHER" id="PTHR43129">
    <property type="entry name" value="FOSMIDOMYCIN RESISTANCE PROTEIN"/>
    <property type="match status" value="1"/>
</dbReference>
<dbReference type="PROSITE" id="PS50850">
    <property type="entry name" value="MFS"/>
    <property type="match status" value="1"/>
</dbReference>
<dbReference type="InterPro" id="IPR036259">
    <property type="entry name" value="MFS_trans_sf"/>
</dbReference>
<keyword evidence="3 4" id="KW-0472">Membrane</keyword>
<feature type="transmembrane region" description="Helical" evidence="4">
    <location>
        <begin position="228"/>
        <end position="247"/>
    </location>
</feature>
<dbReference type="AlphaFoldDB" id="A0A2T4IWA6"/>
<feature type="transmembrane region" description="Helical" evidence="4">
    <location>
        <begin position="155"/>
        <end position="179"/>
    </location>
</feature>
<evidence type="ECO:0000256" key="2">
    <source>
        <dbReference type="ARBA" id="ARBA00022989"/>
    </source>
</evidence>
<feature type="transmembrane region" description="Helical" evidence="4">
    <location>
        <begin position="267"/>
        <end position="285"/>
    </location>
</feature>
<dbReference type="SUPFAM" id="SSF103473">
    <property type="entry name" value="MFS general substrate transporter"/>
    <property type="match status" value="1"/>
</dbReference>
<gene>
    <name evidence="6" type="ORF">C9427_14150</name>
</gene>
<dbReference type="OrthoDB" id="9770492at2"/>
<keyword evidence="7" id="KW-1185">Reference proteome</keyword>
<dbReference type="GO" id="GO:0022857">
    <property type="term" value="F:transmembrane transporter activity"/>
    <property type="evidence" value="ECO:0007669"/>
    <property type="project" value="InterPro"/>
</dbReference>
<feature type="transmembrane region" description="Helical" evidence="4">
    <location>
        <begin position="382"/>
        <end position="402"/>
    </location>
</feature>
<feature type="transmembrane region" description="Helical" evidence="4">
    <location>
        <begin position="116"/>
        <end position="134"/>
    </location>
</feature>
<name>A0A2T4IWA6_9HYPH</name>
<dbReference type="Pfam" id="PF07690">
    <property type="entry name" value="MFS_1"/>
    <property type="match status" value="1"/>
</dbReference>
<keyword evidence="1 4" id="KW-0812">Transmembrane</keyword>
<dbReference type="InterPro" id="IPR020846">
    <property type="entry name" value="MFS_dom"/>
</dbReference>
<proteinExistence type="predicted"/>
<protein>
    <submittedName>
        <fullName evidence="6">MFS transporter</fullName>
    </submittedName>
</protein>
<feature type="transmembrane region" description="Helical" evidence="4">
    <location>
        <begin position="322"/>
        <end position="342"/>
    </location>
</feature>
<sequence>MALTDTTATTVATPATASHSSAQATAFTVILAVSFCHCVNDIMQSLLSAIYPLLKDNYGLDFWQIGLLTFTFQVTASLLQPVIGAVTDKRPMPYSLPYGMASSLIGLIVLAHAGHYWLLLVGASLIGIGSAIFHPESSRIARFASGGRFGLAQSLFQVGGNFGQAMGPLLAAFIVVPFGQTSISWFAVGSLIGIIVLWQVGGWYSRLRASLANRKAATFVSPFPRRKVMWALAVLTLLVLTKNAYIASLSSYYTFYAIHKFGVSVQMSQVMLFLFLGASALGILLGGPFGDRYGQKAMIWFSIVGVLPFTLALPYANFEWTMVLTVLIGLILSSAFSNIVVFAQELVPGRVGMIAGIFFGFAFGMGGIAAAVLGVVADMKGIDFVFQICSYLPLLGLLTVFLPNMKEARKAETATN</sequence>
<dbReference type="Proteomes" id="UP000240259">
    <property type="component" value="Unassembled WGS sequence"/>
</dbReference>
<feature type="domain" description="Major facilitator superfamily (MFS) profile" evidence="5">
    <location>
        <begin position="29"/>
        <end position="408"/>
    </location>
</feature>
<feature type="transmembrane region" description="Helical" evidence="4">
    <location>
        <begin position="297"/>
        <end position="316"/>
    </location>
</feature>
<evidence type="ECO:0000313" key="6">
    <source>
        <dbReference type="EMBL" id="PTE09927.1"/>
    </source>
</evidence>
<feature type="transmembrane region" description="Helical" evidence="4">
    <location>
        <begin position="185"/>
        <end position="207"/>
    </location>
</feature>
<evidence type="ECO:0000256" key="1">
    <source>
        <dbReference type="ARBA" id="ARBA00022692"/>
    </source>
</evidence>
<dbReference type="CDD" id="cd17478">
    <property type="entry name" value="MFS_FsR"/>
    <property type="match status" value="1"/>
</dbReference>
<organism evidence="6 7">
    <name type="scientific">Mesorhizobium helmanticense</name>
    <dbReference type="NCBI Taxonomy" id="1776423"/>
    <lineage>
        <taxon>Bacteria</taxon>
        <taxon>Pseudomonadati</taxon>
        <taxon>Pseudomonadota</taxon>
        <taxon>Alphaproteobacteria</taxon>
        <taxon>Hyphomicrobiales</taxon>
        <taxon>Phyllobacteriaceae</taxon>
        <taxon>Mesorhizobium</taxon>
    </lineage>
</organism>
<keyword evidence="2 4" id="KW-1133">Transmembrane helix</keyword>
<evidence type="ECO:0000259" key="5">
    <source>
        <dbReference type="PROSITE" id="PS50850"/>
    </source>
</evidence>
<evidence type="ECO:0000313" key="7">
    <source>
        <dbReference type="Proteomes" id="UP000240259"/>
    </source>
</evidence>
<evidence type="ECO:0000256" key="4">
    <source>
        <dbReference type="SAM" id="Phobius"/>
    </source>
</evidence>